<reference evidence="3" key="1">
    <citation type="submission" date="2010-05" db="EMBL/GenBank/DDBJ databases">
        <title>The complete genome of Truepera radiovictris DSM 17093.</title>
        <authorList>
            <consortium name="US DOE Joint Genome Institute (JGI-PGF)"/>
            <person name="Lucas S."/>
            <person name="Copeland A."/>
            <person name="Lapidus A."/>
            <person name="Glavina del Rio T."/>
            <person name="Dalin E."/>
            <person name="Tice H."/>
            <person name="Bruce D."/>
            <person name="Goodwin L."/>
            <person name="Pitluck S."/>
            <person name="Kyrpides N."/>
            <person name="Mavromatis K."/>
            <person name="Ovchinnikova G."/>
            <person name="Munk A.C."/>
            <person name="Detter J.C."/>
            <person name="Han C."/>
            <person name="Tapia R."/>
            <person name="Land M."/>
            <person name="Hauser L."/>
            <person name="Markowitz V."/>
            <person name="Cheng J.-F."/>
            <person name="Hugenholtz P."/>
            <person name="Woyke T."/>
            <person name="Wu D."/>
            <person name="Tindall B."/>
            <person name="Pomrenke H.G."/>
            <person name="Brambilla E."/>
            <person name="Klenk H.-P."/>
            <person name="Eisen J.A."/>
        </authorList>
    </citation>
    <scope>NUCLEOTIDE SEQUENCE [LARGE SCALE GENOMIC DNA]</scope>
    <source>
        <strain evidence="3">DSM 17093 / CIP 108686 / LMG 22925 / RQ-24</strain>
    </source>
</reference>
<evidence type="ECO:0000313" key="2">
    <source>
        <dbReference type="EMBL" id="ADI15714.1"/>
    </source>
</evidence>
<dbReference type="eggNOG" id="COG1774">
    <property type="taxonomic scope" value="Bacteria"/>
</dbReference>
<dbReference type="KEGG" id="tra:Trad_2608"/>
<dbReference type="GO" id="GO:0005737">
    <property type="term" value="C:cytoplasm"/>
    <property type="evidence" value="ECO:0007669"/>
    <property type="project" value="TreeGrafter"/>
</dbReference>
<dbReference type="RefSeq" id="WP_013179075.1">
    <property type="nucleotide sequence ID" value="NC_014221.1"/>
</dbReference>
<reference evidence="2 3" key="2">
    <citation type="journal article" date="2011" name="Stand. Genomic Sci.">
        <title>Complete genome sequence of Truepera radiovictrix type strain (RQ-24).</title>
        <authorList>
            <person name="Ivanova N."/>
            <person name="Rohde C."/>
            <person name="Munk C."/>
            <person name="Nolan M."/>
            <person name="Lucas S."/>
            <person name="Del Rio T.G."/>
            <person name="Tice H."/>
            <person name="Deshpande S."/>
            <person name="Cheng J.F."/>
            <person name="Tapia R."/>
            <person name="Han C."/>
            <person name="Goodwin L."/>
            <person name="Pitluck S."/>
            <person name="Liolios K."/>
            <person name="Mavromatis K."/>
            <person name="Mikhailova N."/>
            <person name="Pati A."/>
            <person name="Chen A."/>
            <person name="Palaniappan K."/>
            <person name="Land M."/>
            <person name="Hauser L."/>
            <person name="Chang Y.J."/>
            <person name="Jeffries C.D."/>
            <person name="Brambilla E."/>
            <person name="Rohde M."/>
            <person name="Goker M."/>
            <person name="Tindall B.J."/>
            <person name="Woyke T."/>
            <person name="Bristow J."/>
            <person name="Eisen J.A."/>
            <person name="Markowitz V."/>
            <person name="Hugenholtz P."/>
            <person name="Kyrpides N.C."/>
            <person name="Klenk H.P."/>
            <person name="Lapidus A."/>
        </authorList>
    </citation>
    <scope>NUCLEOTIDE SEQUENCE [LARGE SCALE GENOMIC DNA]</scope>
    <source>
        <strain evidence="3">DSM 17093 / CIP 108686 / LMG 22925 / RQ-24</strain>
    </source>
</reference>
<sequence length="275" mass="30336">MPECVGVRFDNGPKLHFLEVPSHAPKVGSRCVAATRRGLELGLVRTAVREVERPSGHFVRDAQPDDLAAHARLKEKAEALKWLLRARARERNLAAKIVHLEFTLDEALLLVTYSSEAPLPLRALTQELMQHTGARIEFDNVGPRDQARILGTLGACGSGSCSSTWLQSFSAVSIRMARDQQLPLNPEKISGPCGRLMCCLQYEHDLYKELLKDLPKKGARACHKETGACGRVVKLNPLKGTAELAFDDGGVQELRAELLERPHKASPKQAAQRRS</sequence>
<dbReference type="AlphaFoldDB" id="D7CUC9"/>
<dbReference type="NCBIfam" id="NF041131">
    <property type="entry name" value="RicT_YaaT_fam"/>
    <property type="match status" value="1"/>
</dbReference>
<dbReference type="HOGENOM" id="CLU_033149_2_0_0"/>
<evidence type="ECO:0000313" key="3">
    <source>
        <dbReference type="Proteomes" id="UP000000379"/>
    </source>
</evidence>
<keyword evidence="3" id="KW-1185">Reference proteome</keyword>
<dbReference type="Pfam" id="PF04468">
    <property type="entry name" value="PSP1"/>
    <property type="match status" value="1"/>
</dbReference>
<gene>
    <name evidence="2" type="ordered locus">Trad_2608</name>
</gene>
<dbReference type="InterPro" id="IPR007557">
    <property type="entry name" value="PSP1_C"/>
</dbReference>
<dbReference type="InterPro" id="IPR047767">
    <property type="entry name" value="PSP1-like"/>
</dbReference>
<proteinExistence type="predicted"/>
<dbReference type="STRING" id="649638.Trad_2608"/>
<dbReference type="PANTHER" id="PTHR43830:SF3">
    <property type="entry name" value="PROTEIN PSP1"/>
    <property type="match status" value="1"/>
</dbReference>
<dbReference type="EMBL" id="CP002049">
    <property type="protein sequence ID" value="ADI15714.1"/>
    <property type="molecule type" value="Genomic_DNA"/>
</dbReference>
<feature type="domain" description="PSP1 C-terminal" evidence="1">
    <location>
        <begin position="56"/>
        <end position="141"/>
    </location>
</feature>
<name>D7CUC9_TRURR</name>
<accession>D7CUC9</accession>
<organism evidence="2 3">
    <name type="scientific">Truepera radiovictrix (strain DSM 17093 / CIP 108686 / LMG 22925 / RQ-24)</name>
    <dbReference type="NCBI Taxonomy" id="649638"/>
    <lineage>
        <taxon>Bacteria</taxon>
        <taxon>Thermotogati</taxon>
        <taxon>Deinococcota</taxon>
        <taxon>Deinococci</taxon>
        <taxon>Trueperales</taxon>
        <taxon>Trueperaceae</taxon>
        <taxon>Truepera</taxon>
    </lineage>
</organism>
<dbReference type="Proteomes" id="UP000000379">
    <property type="component" value="Chromosome"/>
</dbReference>
<dbReference type="OrthoDB" id="9779344at2"/>
<dbReference type="PROSITE" id="PS51411">
    <property type="entry name" value="PSP1_C"/>
    <property type="match status" value="1"/>
</dbReference>
<protein>
    <submittedName>
        <fullName evidence="2">PSP1 domain protein</fullName>
    </submittedName>
</protein>
<dbReference type="PANTHER" id="PTHR43830">
    <property type="entry name" value="PROTEIN PSP1"/>
    <property type="match status" value="1"/>
</dbReference>
<evidence type="ECO:0000259" key="1">
    <source>
        <dbReference type="PROSITE" id="PS51411"/>
    </source>
</evidence>